<dbReference type="Pfam" id="PF25004">
    <property type="entry name" value="DUF7782"/>
    <property type="match status" value="1"/>
</dbReference>
<keyword evidence="3 8" id="KW-0808">Transferase</keyword>
<dbReference type="InterPro" id="IPR055487">
    <property type="entry name" value="DUF7059"/>
</dbReference>
<dbReference type="RefSeq" id="WP_118768329.1">
    <property type="nucleotide sequence ID" value="NZ_QWKP01000218.1"/>
</dbReference>
<sequence>MTPPNPDPTLVETLRSDLTATGYGVVGVEELLGPVAADALHREEPVPALRASAASSDPLAALVRLFLLGLTVPGDAVERALPRLGVEGAARLGLLEKSGDEVRALVDLRPYTAADGHGEVDWWIASDLGELATGRALRTDHVLGVGGASTTLAQVTVRTEVGRVLDLGTGCGIQALHASRHAQQVVATDISQRALAFTRFNAALAGVELDLRLGSMLDPVAGSELDLVVSNPPFVITPRSADVPAYEYRDGGRAGDAIVRELVTGVGSVLAPGGVAQMLGNWEVPRGSSWDERVGQWLDDSGLDGWVVQRELQDPAQYAETWIRDGGTTPDRDLDAWRTRYAAWLDDFASRDVEAIGFGIITLRRPPLGVATMRRLEEVTGTVQQPLGPAIAASLAAETWLSSSSDDVLAAAHLVVAPDVTEERYLTPGAVDPQVVLLRQGGGFGRAVQAGTALAGFVGACDGDLSAGQIVGALGALLGVPAQDVAADVLPSVRGLVRDGLLTLA</sequence>
<dbReference type="GO" id="GO:0008757">
    <property type="term" value="F:S-adenosylmethionine-dependent methyltransferase activity"/>
    <property type="evidence" value="ECO:0007669"/>
    <property type="project" value="TreeGrafter"/>
</dbReference>
<gene>
    <name evidence="8" type="ORF">D1825_15555</name>
</gene>
<evidence type="ECO:0000256" key="1">
    <source>
        <dbReference type="ARBA" id="ARBA00006149"/>
    </source>
</evidence>
<evidence type="ECO:0000259" key="6">
    <source>
        <dbReference type="Pfam" id="PF23186"/>
    </source>
</evidence>
<dbReference type="SUPFAM" id="SSF53335">
    <property type="entry name" value="S-adenosyl-L-methionine-dependent methyltransferases"/>
    <property type="match status" value="1"/>
</dbReference>
<evidence type="ECO:0000256" key="4">
    <source>
        <dbReference type="ARBA" id="ARBA00022691"/>
    </source>
</evidence>
<dbReference type="GO" id="GO:0003676">
    <property type="term" value="F:nucleic acid binding"/>
    <property type="evidence" value="ECO:0007669"/>
    <property type="project" value="InterPro"/>
</dbReference>
<evidence type="ECO:0000259" key="5">
    <source>
        <dbReference type="Pfam" id="PF05175"/>
    </source>
</evidence>
<dbReference type="Proteomes" id="UP000283374">
    <property type="component" value="Unassembled WGS sequence"/>
</dbReference>
<evidence type="ECO:0000256" key="3">
    <source>
        <dbReference type="ARBA" id="ARBA00022679"/>
    </source>
</evidence>
<evidence type="ECO:0000256" key="2">
    <source>
        <dbReference type="ARBA" id="ARBA00022603"/>
    </source>
</evidence>
<dbReference type="PROSITE" id="PS00092">
    <property type="entry name" value="N6_MTASE"/>
    <property type="match status" value="1"/>
</dbReference>
<keyword evidence="2 8" id="KW-0489">Methyltransferase</keyword>
<dbReference type="OrthoDB" id="129465at2"/>
<accession>A0A413RIA4</accession>
<reference evidence="8 9" key="1">
    <citation type="submission" date="2018-08" db="EMBL/GenBank/DDBJ databases">
        <title>Cellulomonas rhizosphaerae sp. nov., a novel actinomycete isolated from soil.</title>
        <authorList>
            <person name="Tian Y."/>
        </authorList>
    </citation>
    <scope>NUCLEOTIDE SEQUENCE [LARGE SCALE GENOMIC DNA]</scope>
    <source>
        <strain evidence="8 9">NEAU-TCZ24</strain>
    </source>
</reference>
<comment type="similarity">
    <text evidence="1">Belongs to the eukaryotic/archaeal PrmC-related family.</text>
</comment>
<dbReference type="InterPro" id="IPR052190">
    <property type="entry name" value="Euk-Arch_PrmC-MTase"/>
</dbReference>
<keyword evidence="9" id="KW-1185">Reference proteome</keyword>
<comment type="caution">
    <text evidence="8">The sequence shown here is derived from an EMBL/GenBank/DDBJ whole genome shotgun (WGS) entry which is preliminary data.</text>
</comment>
<dbReference type="Gene3D" id="3.40.50.150">
    <property type="entry name" value="Vaccinia Virus protein VP39"/>
    <property type="match status" value="1"/>
</dbReference>
<protein>
    <submittedName>
        <fullName evidence="8">Methyltransferase domain-containing protein</fullName>
    </submittedName>
</protein>
<evidence type="ECO:0000313" key="9">
    <source>
        <dbReference type="Proteomes" id="UP000283374"/>
    </source>
</evidence>
<dbReference type="Pfam" id="PF23186">
    <property type="entry name" value="DUF7059"/>
    <property type="match status" value="1"/>
</dbReference>
<feature type="domain" description="DUF7782" evidence="7">
    <location>
        <begin position="396"/>
        <end position="503"/>
    </location>
</feature>
<dbReference type="AlphaFoldDB" id="A0A413RIA4"/>
<proteinExistence type="inferred from homology"/>
<dbReference type="GO" id="GO:0032259">
    <property type="term" value="P:methylation"/>
    <property type="evidence" value="ECO:0007669"/>
    <property type="project" value="UniProtKB-KW"/>
</dbReference>
<dbReference type="InterPro" id="IPR002052">
    <property type="entry name" value="DNA_methylase_N6_adenine_CS"/>
</dbReference>
<evidence type="ECO:0000313" key="8">
    <source>
        <dbReference type="EMBL" id="RHA38005.1"/>
    </source>
</evidence>
<dbReference type="PANTHER" id="PTHR45875:SF1">
    <property type="entry name" value="METHYLTRANSFERASE N6AMT1"/>
    <property type="match status" value="1"/>
</dbReference>
<dbReference type="Pfam" id="PF05175">
    <property type="entry name" value="MTS"/>
    <property type="match status" value="1"/>
</dbReference>
<name>A0A413RIA4_9CELL</name>
<feature type="domain" description="Methyltransferase small" evidence="5">
    <location>
        <begin position="148"/>
        <end position="236"/>
    </location>
</feature>
<keyword evidence="4" id="KW-0949">S-adenosyl-L-methionine</keyword>
<dbReference type="InterPro" id="IPR007848">
    <property type="entry name" value="Small_mtfrase_dom"/>
</dbReference>
<dbReference type="CDD" id="cd02440">
    <property type="entry name" value="AdoMet_MTases"/>
    <property type="match status" value="1"/>
</dbReference>
<evidence type="ECO:0000259" key="7">
    <source>
        <dbReference type="Pfam" id="PF25004"/>
    </source>
</evidence>
<dbReference type="InterPro" id="IPR056684">
    <property type="entry name" value="DUF7782"/>
</dbReference>
<organism evidence="8 9">
    <name type="scientific">Cellulomonas rhizosphaerae</name>
    <dbReference type="NCBI Taxonomy" id="2293719"/>
    <lineage>
        <taxon>Bacteria</taxon>
        <taxon>Bacillati</taxon>
        <taxon>Actinomycetota</taxon>
        <taxon>Actinomycetes</taxon>
        <taxon>Micrococcales</taxon>
        <taxon>Cellulomonadaceae</taxon>
        <taxon>Cellulomonas</taxon>
    </lineage>
</organism>
<feature type="domain" description="DUF7059" evidence="6">
    <location>
        <begin position="20"/>
        <end position="104"/>
    </location>
</feature>
<dbReference type="PANTHER" id="PTHR45875">
    <property type="entry name" value="METHYLTRANSFERASE N6AMT1"/>
    <property type="match status" value="1"/>
</dbReference>
<dbReference type="GO" id="GO:0008276">
    <property type="term" value="F:protein methyltransferase activity"/>
    <property type="evidence" value="ECO:0007669"/>
    <property type="project" value="TreeGrafter"/>
</dbReference>
<dbReference type="EMBL" id="QWKP01000218">
    <property type="protein sequence ID" value="RHA38005.1"/>
    <property type="molecule type" value="Genomic_DNA"/>
</dbReference>
<dbReference type="GO" id="GO:0008170">
    <property type="term" value="F:N-methyltransferase activity"/>
    <property type="evidence" value="ECO:0007669"/>
    <property type="project" value="UniProtKB-ARBA"/>
</dbReference>
<dbReference type="GO" id="GO:0035657">
    <property type="term" value="C:eRF1 methyltransferase complex"/>
    <property type="evidence" value="ECO:0007669"/>
    <property type="project" value="TreeGrafter"/>
</dbReference>
<dbReference type="InterPro" id="IPR029063">
    <property type="entry name" value="SAM-dependent_MTases_sf"/>
</dbReference>